<dbReference type="OrthoDB" id="9768004at2"/>
<dbReference type="InterPro" id="IPR016187">
    <property type="entry name" value="CTDL_fold"/>
</dbReference>
<dbReference type="InterPro" id="IPR005532">
    <property type="entry name" value="SUMF_dom"/>
</dbReference>
<dbReference type="PANTHER" id="PTHR23150">
    <property type="entry name" value="SULFATASE MODIFYING FACTOR 1, 2"/>
    <property type="match status" value="1"/>
</dbReference>
<comment type="caution">
    <text evidence="2">The sequence shown here is derived from an EMBL/GenBank/DDBJ whole genome shotgun (WGS) entry which is preliminary data.</text>
</comment>
<name>A0A511MCN8_9NOCA</name>
<dbReference type="EMBL" id="BJXA01000015">
    <property type="protein sequence ID" value="GEM38359.1"/>
    <property type="molecule type" value="Genomic_DNA"/>
</dbReference>
<accession>A0A511MCN8</accession>
<reference evidence="2 3" key="1">
    <citation type="submission" date="2019-07" db="EMBL/GenBank/DDBJ databases">
        <title>Whole genome shotgun sequence of Nocardia ninae NBRC 108245.</title>
        <authorList>
            <person name="Hosoyama A."/>
            <person name="Uohara A."/>
            <person name="Ohji S."/>
            <person name="Ichikawa N."/>
        </authorList>
    </citation>
    <scope>NUCLEOTIDE SEQUENCE [LARGE SCALE GENOMIC DNA]</scope>
    <source>
        <strain evidence="2 3">NBRC 108245</strain>
    </source>
</reference>
<evidence type="ECO:0000313" key="3">
    <source>
        <dbReference type="Proteomes" id="UP000321424"/>
    </source>
</evidence>
<gene>
    <name evidence="2" type="ORF">NN4_28780</name>
</gene>
<dbReference type="SUPFAM" id="SSF56436">
    <property type="entry name" value="C-type lectin-like"/>
    <property type="match status" value="1"/>
</dbReference>
<dbReference type="RefSeq" id="WP_147130546.1">
    <property type="nucleotide sequence ID" value="NZ_BJXA01000015.1"/>
</dbReference>
<dbReference type="Pfam" id="PF03781">
    <property type="entry name" value="FGE-sulfatase"/>
    <property type="match status" value="1"/>
</dbReference>
<feature type="domain" description="Sulfatase-modifying factor enzyme-like" evidence="1">
    <location>
        <begin position="13"/>
        <end position="291"/>
    </location>
</feature>
<dbReference type="PANTHER" id="PTHR23150:SF19">
    <property type="entry name" value="FORMYLGLYCINE-GENERATING ENZYME"/>
    <property type="match status" value="1"/>
</dbReference>
<evidence type="ECO:0000313" key="2">
    <source>
        <dbReference type="EMBL" id="GEM38359.1"/>
    </source>
</evidence>
<dbReference type="Proteomes" id="UP000321424">
    <property type="component" value="Unassembled WGS sequence"/>
</dbReference>
<dbReference type="GO" id="GO:0120147">
    <property type="term" value="F:formylglycine-generating oxidase activity"/>
    <property type="evidence" value="ECO:0007669"/>
    <property type="project" value="TreeGrafter"/>
</dbReference>
<sequence length="311" mass="34049">MSSDRHPIEQAHLRGGTFAMGDPHRNGFHADGETPVHAVELSPFTIDATTVTNAAFAAFVEQTGYETEAEKLGFTAVFHLVLAADEHDLVGRAPQSPWWVGVKGASWRHPEGRHSSIDDRADHPVVQVSWHDATAYCDWAGRRLPTEAQWEFAARGGLSGARYPWGDGAPGAGGQWRANIWQGTFPTVNTREDGFLTTAPVRSYRPNGYGLWQTAGNVWEWCYDRFSPNTYSHDARAGHVRDPQGAATGESRVLRGGSYLCHDSYCTRYRTAARSSNTPDATMGNAGFRTVSALPADGSKHSFTQQVSTLD</sequence>
<organism evidence="2 3">
    <name type="scientific">Nocardia ninae NBRC 108245</name>
    <dbReference type="NCBI Taxonomy" id="1210091"/>
    <lineage>
        <taxon>Bacteria</taxon>
        <taxon>Bacillati</taxon>
        <taxon>Actinomycetota</taxon>
        <taxon>Actinomycetes</taxon>
        <taxon>Mycobacteriales</taxon>
        <taxon>Nocardiaceae</taxon>
        <taxon>Nocardia</taxon>
    </lineage>
</organism>
<keyword evidence="3" id="KW-1185">Reference proteome</keyword>
<dbReference type="InterPro" id="IPR051043">
    <property type="entry name" value="Sulfatase_Mod_Factor_Kinase"/>
</dbReference>
<proteinExistence type="predicted"/>
<protein>
    <recommendedName>
        <fullName evidence="1">Sulfatase-modifying factor enzyme-like domain-containing protein</fullName>
    </recommendedName>
</protein>
<evidence type="ECO:0000259" key="1">
    <source>
        <dbReference type="Pfam" id="PF03781"/>
    </source>
</evidence>
<dbReference type="Gene3D" id="3.90.1580.10">
    <property type="entry name" value="paralog of FGE (formylglycine-generating enzyme)"/>
    <property type="match status" value="1"/>
</dbReference>
<dbReference type="AlphaFoldDB" id="A0A511MCN8"/>
<dbReference type="InterPro" id="IPR042095">
    <property type="entry name" value="SUMF_sf"/>
</dbReference>